<dbReference type="Gene3D" id="1.25.40.10">
    <property type="entry name" value="Tetratricopeptide repeat domain"/>
    <property type="match status" value="1"/>
</dbReference>
<keyword evidence="2" id="KW-1133">Transmembrane helix</keyword>
<keyword evidence="2" id="KW-0472">Membrane</keyword>
<name>A0A1M6D078_9FLAO</name>
<evidence type="ECO:0000259" key="4">
    <source>
        <dbReference type="PROSITE" id="PS51781"/>
    </source>
</evidence>
<dbReference type="Gene3D" id="2.30.30.40">
    <property type="entry name" value="SH3 Domains"/>
    <property type="match status" value="1"/>
</dbReference>
<dbReference type="PROSITE" id="PS51781">
    <property type="entry name" value="SH3B"/>
    <property type="match status" value="1"/>
</dbReference>
<accession>A0A1M6D078</accession>
<dbReference type="AlphaFoldDB" id="A0A1M6D078"/>
<keyword evidence="6" id="KW-1185">Reference proteome</keyword>
<dbReference type="SUPFAM" id="SSF48452">
    <property type="entry name" value="TPR-like"/>
    <property type="match status" value="1"/>
</dbReference>
<feature type="domain" description="SH3b" evidence="4">
    <location>
        <begin position="187"/>
        <end position="250"/>
    </location>
</feature>
<dbReference type="InterPro" id="IPR003646">
    <property type="entry name" value="SH3-like_bac-type"/>
</dbReference>
<dbReference type="Proteomes" id="UP000184231">
    <property type="component" value="Unassembled WGS sequence"/>
</dbReference>
<feature type="repeat" description="TPR" evidence="1">
    <location>
        <begin position="54"/>
        <end position="87"/>
    </location>
</feature>
<evidence type="ECO:0000256" key="1">
    <source>
        <dbReference type="PROSITE-ProRule" id="PRU00339"/>
    </source>
</evidence>
<dbReference type="InterPro" id="IPR019734">
    <property type="entry name" value="TPR_rpt"/>
</dbReference>
<evidence type="ECO:0000313" key="5">
    <source>
        <dbReference type="EMBL" id="SHI66484.1"/>
    </source>
</evidence>
<gene>
    <name evidence="5" type="ORF">SAMN04487911_104114</name>
</gene>
<dbReference type="PROSITE" id="PS50005">
    <property type="entry name" value="TPR"/>
    <property type="match status" value="1"/>
</dbReference>
<evidence type="ECO:0000313" key="6">
    <source>
        <dbReference type="Proteomes" id="UP000184231"/>
    </source>
</evidence>
<dbReference type="SMART" id="SM00287">
    <property type="entry name" value="SH3b"/>
    <property type="match status" value="1"/>
</dbReference>
<dbReference type="Pfam" id="PF00515">
    <property type="entry name" value="TPR_1"/>
    <property type="match status" value="1"/>
</dbReference>
<keyword evidence="3" id="KW-0732">Signal</keyword>
<dbReference type="PROSITE" id="PS50293">
    <property type="entry name" value="TPR_REGION"/>
    <property type="match status" value="1"/>
</dbReference>
<dbReference type="InterPro" id="IPR011990">
    <property type="entry name" value="TPR-like_helical_dom_sf"/>
</dbReference>
<reference evidence="5 6" key="1">
    <citation type="submission" date="2016-11" db="EMBL/GenBank/DDBJ databases">
        <authorList>
            <person name="Jaros S."/>
            <person name="Januszkiewicz K."/>
            <person name="Wedrychowicz H."/>
        </authorList>
    </citation>
    <scope>NUCLEOTIDE SEQUENCE [LARGE SCALE GENOMIC DNA]</scope>
    <source>
        <strain evidence="5 6">CGMCC 1.8863</strain>
    </source>
</reference>
<dbReference type="OrthoDB" id="9776208at2"/>
<keyword evidence="2" id="KW-0812">Transmembrane</keyword>
<protein>
    <submittedName>
        <fullName evidence="5">SH3 domain-containing protein</fullName>
    </submittedName>
</protein>
<feature type="transmembrane region" description="Helical" evidence="2">
    <location>
        <begin position="158"/>
        <end position="179"/>
    </location>
</feature>
<organism evidence="5 6">
    <name type="scientific">Arenibacter nanhaiticus</name>
    <dbReference type="NCBI Taxonomy" id="558155"/>
    <lineage>
        <taxon>Bacteria</taxon>
        <taxon>Pseudomonadati</taxon>
        <taxon>Bacteroidota</taxon>
        <taxon>Flavobacteriia</taxon>
        <taxon>Flavobacteriales</taxon>
        <taxon>Flavobacteriaceae</taxon>
        <taxon>Arenibacter</taxon>
    </lineage>
</organism>
<dbReference type="STRING" id="558155.SAMN04487911_104114"/>
<sequence length="252" mass="28811">MKRGLYILFFLICSLGISQNQDLFNQATSLYNEGKFDEAAEKYLAILENGEHSAELYFNLGNTYYKLNEIAPSIFYYEKALLLNPNDGDVKNNLAFAQNMTLDDIETLPQAGISRFYKTVTSFFSFDQWAYLAVIFMILFVALYILFYFLAYAAQKRVAFISALVFFVFSIGSFIFAYVQYSDFEADQPAIVFAEEISIKSEPNARSQEVFVLHAGTKVNVLNQLNDWKKIALINGKTGWVPAEEIKDIKDF</sequence>
<dbReference type="SMART" id="SM00028">
    <property type="entry name" value="TPR"/>
    <property type="match status" value="2"/>
</dbReference>
<evidence type="ECO:0000256" key="3">
    <source>
        <dbReference type="SAM" id="SignalP"/>
    </source>
</evidence>
<evidence type="ECO:0000256" key="2">
    <source>
        <dbReference type="SAM" id="Phobius"/>
    </source>
</evidence>
<proteinExistence type="predicted"/>
<feature type="signal peptide" evidence="3">
    <location>
        <begin position="1"/>
        <end position="20"/>
    </location>
</feature>
<dbReference type="EMBL" id="FQYX01000004">
    <property type="protein sequence ID" value="SHI66484.1"/>
    <property type="molecule type" value="Genomic_DNA"/>
</dbReference>
<keyword evidence="1" id="KW-0802">TPR repeat</keyword>
<feature type="chain" id="PRO_5012477622" evidence="3">
    <location>
        <begin position="21"/>
        <end position="252"/>
    </location>
</feature>
<feature type="transmembrane region" description="Helical" evidence="2">
    <location>
        <begin position="129"/>
        <end position="151"/>
    </location>
</feature>
<dbReference type="Pfam" id="PF08239">
    <property type="entry name" value="SH3_3"/>
    <property type="match status" value="1"/>
</dbReference>